<gene>
    <name evidence="9" type="ORF">BBAD15_g5664</name>
</gene>
<organism evidence="9 10">
    <name type="scientific">Beauveria bassiana D1-5</name>
    <dbReference type="NCBI Taxonomy" id="1245745"/>
    <lineage>
        <taxon>Eukaryota</taxon>
        <taxon>Fungi</taxon>
        <taxon>Dikarya</taxon>
        <taxon>Ascomycota</taxon>
        <taxon>Pezizomycotina</taxon>
        <taxon>Sordariomycetes</taxon>
        <taxon>Hypocreomycetidae</taxon>
        <taxon>Hypocreales</taxon>
        <taxon>Cordycipitaceae</taxon>
        <taxon>Beauveria</taxon>
    </lineage>
</organism>
<sequence>MRLVQEPENRVPMASSCATGLSYNKPLPPTSFTGSVTGPGETKQGRGPVINVRRHAPGGWMSRTEWAGGVFGASSTSKKEKVQPPPLREAAKKTPSSCRLIGGGRIGVEESAESAESTTASVNEASVQLMQVATASTKDCPCIDTIRSTENLTNTRWDGCNYSRFQQCGSTHYNLRVSTDELRGLAISGGVDSMALAYLFSHYIKTYKAQHIADNPVQDVFAATVDHRLRPESAAEAAEVASNLRRLGLRAFVFPINWSYVLGHDVDPSKQANVESIARTLRYRVIGSFFSTHEVTSLFFAHHRDDQYETILMRLLSGHGYRGLQGINKANSIPECYDMHRAYKSGLVDDQMRPHPFLKFSPAGREMRALRSRLRLESTLPGFEQFRSHLGINDLSARFPGQLQREYDAGIPYLPPLSVEDGGITVYRPLLEFDKARLIATCEANNVPWFEDRTNTDATLTTRNTLRNICKVNELPRALQKPSILALAARSRRRVQCEENEASRIIHRQVAIVDFDPNVGSLLVDLPLLYIGREMRGRLNQPARDEARRVRQRLLAAIITRKMISLVTPDNHLPSISNLGNTVRRLFPYLYSNGTSVLDRADRKAFSMAGVQFEPIPSYKSTRWFLSRAPFSSNFLRAVTTTPERTIQRPNWGSNSHPLPWEAPRDPAWKTWKTSLLWDGRFWIRLNSCDRKKGLHVLPLMARHTKAFKAALDSRERARFEKLLKYHAPGKVRYTLPGIYAVERLHKSQEGSEESERKMMLLALPTLGVQIAGLEQWVRYDVHYRNIDMQLLGKRKCSKTPNMNGFTARISISRKKRQQRMRKVVG</sequence>
<dbReference type="EC" id="6.3.4.19" evidence="1"/>
<dbReference type="eggNOG" id="ENOG502QQNE">
    <property type="taxonomic scope" value="Eukaryota"/>
</dbReference>
<evidence type="ECO:0000256" key="7">
    <source>
        <dbReference type="SAM" id="MobiDB-lite"/>
    </source>
</evidence>
<dbReference type="HAMAP" id="MF_01161">
    <property type="entry name" value="tRNA_Ile_lys_synt"/>
    <property type="match status" value="1"/>
</dbReference>
<dbReference type="InterPro" id="IPR012795">
    <property type="entry name" value="tRNA_Ile_lys_synt_N"/>
</dbReference>
<dbReference type="PANTHER" id="PTHR43033:SF1">
    <property type="entry name" value="TRNA(ILE)-LYSIDINE SYNTHASE-RELATED"/>
    <property type="match status" value="1"/>
</dbReference>
<evidence type="ECO:0000256" key="1">
    <source>
        <dbReference type="ARBA" id="ARBA00013267"/>
    </source>
</evidence>
<evidence type="ECO:0000313" key="10">
    <source>
        <dbReference type="Proteomes" id="UP000030106"/>
    </source>
</evidence>
<dbReference type="GO" id="GO:0008033">
    <property type="term" value="P:tRNA processing"/>
    <property type="evidence" value="ECO:0007669"/>
    <property type="project" value="UniProtKB-KW"/>
</dbReference>
<protein>
    <recommendedName>
        <fullName evidence="1">tRNA(Ile)-lysidine synthetase</fullName>
        <ecNumber evidence="1">6.3.4.19</ecNumber>
    </recommendedName>
</protein>
<comment type="caution">
    <text evidence="9">The sequence shown here is derived from an EMBL/GenBank/DDBJ whole genome shotgun (WGS) entry which is preliminary data.</text>
</comment>
<feature type="domain" description="tRNA(Ile)-lysidine/2-thiocytidine synthase N-terminal" evidence="8">
    <location>
        <begin position="185"/>
        <end position="334"/>
    </location>
</feature>
<dbReference type="InterPro" id="IPR012094">
    <property type="entry name" value="tRNA_Ile_lys_synt"/>
</dbReference>
<keyword evidence="5" id="KW-0067">ATP-binding</keyword>
<comment type="catalytic activity">
    <reaction evidence="6">
        <text>cytidine(34) in tRNA(Ile2) + L-lysine + ATP = lysidine(34) in tRNA(Ile2) + AMP + diphosphate + H(+)</text>
        <dbReference type="Rhea" id="RHEA:43744"/>
        <dbReference type="Rhea" id="RHEA-COMP:10625"/>
        <dbReference type="Rhea" id="RHEA-COMP:10670"/>
        <dbReference type="ChEBI" id="CHEBI:15378"/>
        <dbReference type="ChEBI" id="CHEBI:30616"/>
        <dbReference type="ChEBI" id="CHEBI:32551"/>
        <dbReference type="ChEBI" id="CHEBI:33019"/>
        <dbReference type="ChEBI" id="CHEBI:82748"/>
        <dbReference type="ChEBI" id="CHEBI:83665"/>
        <dbReference type="ChEBI" id="CHEBI:456215"/>
        <dbReference type="EC" id="6.3.4.19"/>
    </reaction>
</comment>
<name>A0A0A2VS46_BEABA</name>
<evidence type="ECO:0000256" key="3">
    <source>
        <dbReference type="ARBA" id="ARBA00022694"/>
    </source>
</evidence>
<dbReference type="Proteomes" id="UP000030106">
    <property type="component" value="Unassembled WGS sequence"/>
</dbReference>
<accession>A0A0A2VS46</accession>
<dbReference type="NCBIfam" id="TIGR02432">
    <property type="entry name" value="lysidine_TilS_N"/>
    <property type="match status" value="1"/>
</dbReference>
<keyword evidence="3" id="KW-0819">tRNA processing</keyword>
<dbReference type="GO" id="GO:0005524">
    <property type="term" value="F:ATP binding"/>
    <property type="evidence" value="ECO:0007669"/>
    <property type="project" value="UniProtKB-KW"/>
</dbReference>
<evidence type="ECO:0000256" key="4">
    <source>
        <dbReference type="ARBA" id="ARBA00022741"/>
    </source>
</evidence>
<dbReference type="EMBL" id="ANFO01000515">
    <property type="protein sequence ID" value="KGQ09005.1"/>
    <property type="molecule type" value="Genomic_DNA"/>
</dbReference>
<dbReference type="Gene3D" id="3.40.50.620">
    <property type="entry name" value="HUPs"/>
    <property type="match status" value="1"/>
</dbReference>
<dbReference type="OrthoDB" id="434144at2759"/>
<keyword evidence="4" id="KW-0547">Nucleotide-binding</keyword>
<dbReference type="STRING" id="1245745.A0A0A2VS46"/>
<dbReference type="SUPFAM" id="SSF52402">
    <property type="entry name" value="Adenine nucleotide alpha hydrolases-like"/>
    <property type="match status" value="1"/>
</dbReference>
<dbReference type="InterPro" id="IPR014729">
    <property type="entry name" value="Rossmann-like_a/b/a_fold"/>
</dbReference>
<evidence type="ECO:0000259" key="8">
    <source>
        <dbReference type="Pfam" id="PF01171"/>
    </source>
</evidence>
<dbReference type="HOGENOM" id="CLU_015599_0_0_1"/>
<dbReference type="InterPro" id="IPR011063">
    <property type="entry name" value="TilS/TtcA_N"/>
</dbReference>
<evidence type="ECO:0000256" key="2">
    <source>
        <dbReference type="ARBA" id="ARBA00022598"/>
    </source>
</evidence>
<evidence type="ECO:0000313" key="9">
    <source>
        <dbReference type="EMBL" id="KGQ09005.1"/>
    </source>
</evidence>
<dbReference type="Pfam" id="PF01171">
    <property type="entry name" value="ATP_bind_3"/>
    <property type="match status" value="2"/>
</dbReference>
<reference evidence="9 10" key="1">
    <citation type="submission" date="2012-10" db="EMBL/GenBank/DDBJ databases">
        <title>Genome sequencing and analysis of entomopathogenic fungi Beauveria bassiana D1-5.</title>
        <authorList>
            <person name="Li Q."/>
            <person name="Wang L."/>
            <person name="Zhang Z."/>
            <person name="Wang Q."/>
            <person name="Ren J."/>
            <person name="Wang M."/>
            <person name="Xu W."/>
            <person name="Wang J."/>
            <person name="Lu Y."/>
            <person name="Du Q."/>
            <person name="Sun Z."/>
        </authorList>
    </citation>
    <scope>NUCLEOTIDE SEQUENCE [LARGE SCALE GENOMIC DNA]</scope>
    <source>
        <strain evidence="9 10">D1-5</strain>
    </source>
</reference>
<dbReference type="CDD" id="cd01992">
    <property type="entry name" value="TilS_N"/>
    <property type="match status" value="1"/>
</dbReference>
<dbReference type="PANTHER" id="PTHR43033">
    <property type="entry name" value="TRNA(ILE)-LYSIDINE SYNTHASE-RELATED"/>
    <property type="match status" value="1"/>
</dbReference>
<proteinExistence type="inferred from homology"/>
<feature type="region of interest" description="Disordered" evidence="7">
    <location>
        <begin position="1"/>
        <end position="95"/>
    </location>
</feature>
<dbReference type="AlphaFoldDB" id="A0A0A2VS46"/>
<dbReference type="GO" id="GO:0032267">
    <property type="term" value="F:tRNA(Ile)-lysidine synthase activity"/>
    <property type="evidence" value="ECO:0007669"/>
    <property type="project" value="UniProtKB-EC"/>
</dbReference>
<feature type="domain" description="tRNA(Ile)-lysidine/2-thiocytidine synthase N-terminal" evidence="8">
    <location>
        <begin position="422"/>
        <end position="468"/>
    </location>
</feature>
<evidence type="ECO:0000256" key="5">
    <source>
        <dbReference type="ARBA" id="ARBA00022840"/>
    </source>
</evidence>
<keyword evidence="2" id="KW-0436">Ligase</keyword>
<evidence type="ECO:0000256" key="6">
    <source>
        <dbReference type="ARBA" id="ARBA00048539"/>
    </source>
</evidence>